<reference evidence="1 2" key="1">
    <citation type="submission" date="2019-02" db="EMBL/GenBank/DDBJ databases">
        <title>Draft genome sequence of Amycolatopsis sp. 8-3EHSu isolated from roots of Suaeda maritima.</title>
        <authorList>
            <person name="Duangmal K."/>
            <person name="Chantavorakit T."/>
        </authorList>
    </citation>
    <scope>NUCLEOTIDE SEQUENCE [LARGE SCALE GENOMIC DNA]</scope>
    <source>
        <strain evidence="1 2">8-3EHSu</strain>
    </source>
</reference>
<keyword evidence="2" id="KW-1185">Reference proteome</keyword>
<dbReference type="AlphaFoldDB" id="A0A4Q7J299"/>
<name>A0A4Q7J299_9PSEU</name>
<accession>A0A4Q7J299</accession>
<dbReference type="Proteomes" id="UP000292003">
    <property type="component" value="Unassembled WGS sequence"/>
</dbReference>
<comment type="caution">
    <text evidence="1">The sequence shown here is derived from an EMBL/GenBank/DDBJ whole genome shotgun (WGS) entry which is preliminary data.</text>
</comment>
<gene>
    <name evidence="1" type="ORF">EWH70_27605</name>
</gene>
<dbReference type="RefSeq" id="WP_130478441.1">
    <property type="nucleotide sequence ID" value="NZ_SFCC01000015.1"/>
</dbReference>
<proteinExistence type="predicted"/>
<dbReference type="EMBL" id="SFCC01000015">
    <property type="protein sequence ID" value="RZQ60868.1"/>
    <property type="molecule type" value="Genomic_DNA"/>
</dbReference>
<evidence type="ECO:0000313" key="2">
    <source>
        <dbReference type="Proteomes" id="UP000292003"/>
    </source>
</evidence>
<protein>
    <submittedName>
        <fullName evidence="1">Uncharacterized protein</fullName>
    </submittedName>
</protein>
<sequence length="77" mass="9100">MYSASKPTRLMRVAAKYLNRPYIPSDMILEGVVRRIKTLHEQDCLDERAIARRLGDTFGDGSPYREHRFIRHIIRQL</sequence>
<evidence type="ECO:0000313" key="1">
    <source>
        <dbReference type="EMBL" id="RZQ60868.1"/>
    </source>
</evidence>
<organism evidence="1 2">
    <name type="scientific">Amycolatopsis suaedae</name>
    <dbReference type="NCBI Taxonomy" id="2510978"/>
    <lineage>
        <taxon>Bacteria</taxon>
        <taxon>Bacillati</taxon>
        <taxon>Actinomycetota</taxon>
        <taxon>Actinomycetes</taxon>
        <taxon>Pseudonocardiales</taxon>
        <taxon>Pseudonocardiaceae</taxon>
        <taxon>Amycolatopsis</taxon>
    </lineage>
</organism>